<organism evidence="7 8">
    <name type="scientific">Colletotrichum zoysiae</name>
    <dbReference type="NCBI Taxonomy" id="1216348"/>
    <lineage>
        <taxon>Eukaryota</taxon>
        <taxon>Fungi</taxon>
        <taxon>Dikarya</taxon>
        <taxon>Ascomycota</taxon>
        <taxon>Pezizomycotina</taxon>
        <taxon>Sordariomycetes</taxon>
        <taxon>Hypocreomycetidae</taxon>
        <taxon>Glomerellales</taxon>
        <taxon>Glomerellaceae</taxon>
        <taxon>Colletotrichum</taxon>
        <taxon>Colletotrichum graminicola species complex</taxon>
    </lineage>
</organism>
<dbReference type="Proteomes" id="UP001232148">
    <property type="component" value="Unassembled WGS sequence"/>
</dbReference>
<dbReference type="Gene3D" id="1.20.5.170">
    <property type="match status" value="1"/>
</dbReference>
<dbReference type="Pfam" id="PF07716">
    <property type="entry name" value="bZIP_2"/>
    <property type="match status" value="1"/>
</dbReference>
<dbReference type="SMART" id="SM00338">
    <property type="entry name" value="BRLZ"/>
    <property type="match status" value="1"/>
</dbReference>
<gene>
    <name evidence="7" type="ORF">LX32DRAFT_661988</name>
</gene>
<dbReference type="InterPro" id="IPR046347">
    <property type="entry name" value="bZIP_sf"/>
</dbReference>
<feature type="region of interest" description="Disordered" evidence="5">
    <location>
        <begin position="1"/>
        <end position="30"/>
    </location>
</feature>
<proteinExistence type="predicted"/>
<evidence type="ECO:0000313" key="7">
    <source>
        <dbReference type="EMBL" id="KAK2031268.1"/>
    </source>
</evidence>
<accession>A0AAD9HLV6</accession>
<dbReference type="EMBL" id="MU842842">
    <property type="protein sequence ID" value="KAK2031268.1"/>
    <property type="molecule type" value="Genomic_DNA"/>
</dbReference>
<dbReference type="InterPro" id="IPR004827">
    <property type="entry name" value="bZIP"/>
</dbReference>
<evidence type="ECO:0000256" key="2">
    <source>
        <dbReference type="ARBA" id="ARBA00023015"/>
    </source>
</evidence>
<evidence type="ECO:0000313" key="8">
    <source>
        <dbReference type="Proteomes" id="UP001232148"/>
    </source>
</evidence>
<evidence type="ECO:0000256" key="3">
    <source>
        <dbReference type="ARBA" id="ARBA00023163"/>
    </source>
</evidence>
<feature type="compositionally biased region" description="Polar residues" evidence="5">
    <location>
        <begin position="13"/>
        <end position="30"/>
    </location>
</feature>
<dbReference type="AlphaFoldDB" id="A0AAD9HLV6"/>
<evidence type="ECO:0000256" key="1">
    <source>
        <dbReference type="ARBA" id="ARBA00004123"/>
    </source>
</evidence>
<protein>
    <recommendedName>
        <fullName evidence="6">BZIP domain-containing protein</fullName>
    </recommendedName>
</protein>
<dbReference type="PROSITE" id="PS50217">
    <property type="entry name" value="BZIP"/>
    <property type="match status" value="1"/>
</dbReference>
<dbReference type="CDD" id="cd14687">
    <property type="entry name" value="bZIP_ATF2"/>
    <property type="match status" value="1"/>
</dbReference>
<keyword evidence="8" id="KW-1185">Reference proteome</keyword>
<reference evidence="7" key="1">
    <citation type="submission" date="2021-06" db="EMBL/GenBank/DDBJ databases">
        <title>Comparative genomics, transcriptomics and evolutionary studies reveal genomic signatures of adaptation to plant cell wall in hemibiotrophic fungi.</title>
        <authorList>
            <consortium name="DOE Joint Genome Institute"/>
            <person name="Baroncelli R."/>
            <person name="Diaz J.F."/>
            <person name="Benocci T."/>
            <person name="Peng M."/>
            <person name="Battaglia E."/>
            <person name="Haridas S."/>
            <person name="Andreopoulos W."/>
            <person name="Labutti K."/>
            <person name="Pangilinan J."/>
            <person name="Floch G.L."/>
            <person name="Makela M.R."/>
            <person name="Henrissat B."/>
            <person name="Grigoriev I.V."/>
            <person name="Crouch J.A."/>
            <person name="De Vries R.P."/>
            <person name="Sukno S.A."/>
            <person name="Thon M.R."/>
        </authorList>
    </citation>
    <scope>NUCLEOTIDE SEQUENCE</scope>
    <source>
        <strain evidence="7">MAFF235873</strain>
    </source>
</reference>
<dbReference type="InterPro" id="IPR051027">
    <property type="entry name" value="bZIP_transcription_factors"/>
</dbReference>
<dbReference type="SUPFAM" id="SSF57959">
    <property type="entry name" value="Leucine zipper domain"/>
    <property type="match status" value="1"/>
</dbReference>
<keyword evidence="2" id="KW-0805">Transcription regulation</keyword>
<feature type="compositionally biased region" description="Basic residues" evidence="5">
    <location>
        <begin position="81"/>
        <end position="92"/>
    </location>
</feature>
<feature type="compositionally biased region" description="Polar residues" evidence="5">
    <location>
        <begin position="123"/>
        <end position="133"/>
    </location>
</feature>
<dbReference type="PROSITE" id="PS00036">
    <property type="entry name" value="BZIP_BASIC"/>
    <property type="match status" value="1"/>
</dbReference>
<dbReference type="GO" id="GO:0003700">
    <property type="term" value="F:DNA-binding transcription factor activity"/>
    <property type="evidence" value="ECO:0007669"/>
    <property type="project" value="InterPro"/>
</dbReference>
<evidence type="ECO:0000256" key="5">
    <source>
        <dbReference type="SAM" id="MobiDB-lite"/>
    </source>
</evidence>
<evidence type="ECO:0000259" key="6">
    <source>
        <dbReference type="PROSITE" id="PS50217"/>
    </source>
</evidence>
<name>A0AAD9HLV6_9PEZI</name>
<keyword evidence="4" id="KW-0539">Nucleus</keyword>
<keyword evidence="3" id="KW-0804">Transcription</keyword>
<comment type="subcellular location">
    <subcellularLocation>
        <location evidence="1">Nucleus</location>
    </subcellularLocation>
</comment>
<dbReference type="PANTHER" id="PTHR19304">
    <property type="entry name" value="CYCLIC-AMP RESPONSE ELEMENT BINDING PROTEIN"/>
    <property type="match status" value="1"/>
</dbReference>
<comment type="caution">
    <text evidence="7">The sequence shown here is derived from an EMBL/GenBank/DDBJ whole genome shotgun (WGS) entry which is preliminary data.</text>
</comment>
<feature type="region of interest" description="Disordered" evidence="5">
    <location>
        <begin position="58"/>
        <end position="163"/>
    </location>
</feature>
<sequence>MSSVQWEAERQSHQSFEATRPTTDCTTASWSLQPGNGYSYQQQQQYLHSPQSAILSPPLQWPASTCDPLTRDPARQPPFPQKHRAIATKKRATIPARKPAEPRLASMSSRNYSKTARVAAVGTTESPLTSSMSSRDKGARAENNNGDEESDESLVPAGPDWKKPYRVKNRAAAKRCREKTKQYEIDLTNRAKQVTEERVYLDACVTALKNEVLSLKNQILQHGSCDCDMIQGYITRTASSVSVAGHDRQHATG</sequence>
<evidence type="ECO:0000256" key="4">
    <source>
        <dbReference type="ARBA" id="ARBA00023242"/>
    </source>
</evidence>
<dbReference type="GO" id="GO:0005634">
    <property type="term" value="C:nucleus"/>
    <property type="evidence" value="ECO:0007669"/>
    <property type="project" value="UniProtKB-SubCell"/>
</dbReference>
<feature type="domain" description="BZIP" evidence="6">
    <location>
        <begin position="166"/>
        <end position="222"/>
    </location>
</feature>